<comment type="caution">
    <text evidence="1">The sequence shown here is derived from an EMBL/GenBank/DDBJ whole genome shotgun (WGS) entry which is preliminary data.</text>
</comment>
<evidence type="ECO:0000313" key="2">
    <source>
        <dbReference type="Proteomes" id="UP000321304"/>
    </source>
</evidence>
<protein>
    <submittedName>
        <fullName evidence="1">Glutamate racemase</fullName>
    </submittedName>
</protein>
<dbReference type="EMBL" id="VITY01000012">
    <property type="protein sequence ID" value="TWB92222.1"/>
    <property type="molecule type" value="Genomic_DNA"/>
</dbReference>
<keyword evidence="2" id="KW-1185">Reference proteome</keyword>
<evidence type="ECO:0000313" key="1">
    <source>
        <dbReference type="EMBL" id="TWB92222.1"/>
    </source>
</evidence>
<dbReference type="Proteomes" id="UP000321304">
    <property type="component" value="Unassembled WGS sequence"/>
</dbReference>
<reference evidence="1 2" key="1">
    <citation type="submission" date="2019-06" db="EMBL/GenBank/DDBJ databases">
        <title>Genomic Encyclopedia of Type Strains, Phase IV (KMG-V): Genome sequencing to study the core and pangenomes of soil and plant-associated prokaryotes.</title>
        <authorList>
            <person name="Whitman W."/>
        </authorList>
    </citation>
    <scope>NUCLEOTIDE SEQUENCE [LARGE SCALE GENOMIC DNA]</scope>
    <source>
        <strain evidence="1 2">BR 10355</strain>
    </source>
</reference>
<proteinExistence type="predicted"/>
<dbReference type="Gene3D" id="3.40.50.1860">
    <property type="match status" value="2"/>
</dbReference>
<dbReference type="InterPro" id="IPR001920">
    <property type="entry name" value="Asp/Glu_race"/>
</dbReference>
<dbReference type="OrthoDB" id="9801055at2"/>
<dbReference type="SUPFAM" id="SSF53681">
    <property type="entry name" value="Aspartate/glutamate racemase"/>
    <property type="match status" value="2"/>
</dbReference>
<accession>A0A560LA51</accession>
<sequence>MTDQMPDFPVLRKPVAVFDAGIGSYAAVAALQRALPKQDLIYFADRASFPYGGKSRQELLDTMKRTLTFLARFDPAAILVASNAPSITVLDDLKDMIAVPVFGVRPPVKDALQQAKGRHVAVLGVKSLVESAEMRAFAAAEAGDDVDRVHLVNASPLVDLVESGAFLFDQGGVQRQVDAFVSALDSRHTDIGAMTLSSTHLPWLRSFLERAAPGRPLLDPLERALGAIGPVAVEGRGELLGLVTENDRYMASDFQRMLERLGVVLPLHVVPRMIED</sequence>
<name>A0A560LA51_9BRAD</name>
<dbReference type="GO" id="GO:0047661">
    <property type="term" value="F:amino-acid racemase activity"/>
    <property type="evidence" value="ECO:0007669"/>
    <property type="project" value="InterPro"/>
</dbReference>
<organism evidence="1 2">
    <name type="scientific">Bradyrhizobium macuxiense</name>
    <dbReference type="NCBI Taxonomy" id="1755647"/>
    <lineage>
        <taxon>Bacteria</taxon>
        <taxon>Pseudomonadati</taxon>
        <taxon>Pseudomonadota</taxon>
        <taxon>Alphaproteobacteria</taxon>
        <taxon>Hyphomicrobiales</taxon>
        <taxon>Nitrobacteraceae</taxon>
        <taxon>Bradyrhizobium</taxon>
    </lineage>
</organism>
<gene>
    <name evidence="1" type="ORF">FBZ93_112292</name>
</gene>
<dbReference type="Pfam" id="PF01177">
    <property type="entry name" value="Asp_Glu_race"/>
    <property type="match status" value="1"/>
</dbReference>
<dbReference type="AlphaFoldDB" id="A0A560LA51"/>
<dbReference type="InterPro" id="IPR015942">
    <property type="entry name" value="Asp/Glu/hydantoin_racemase"/>
</dbReference>